<evidence type="ECO:0000256" key="3">
    <source>
        <dbReference type="ARBA" id="ARBA00022729"/>
    </source>
</evidence>
<evidence type="ECO:0000256" key="4">
    <source>
        <dbReference type="SAM" id="SignalP"/>
    </source>
</evidence>
<dbReference type="Gene3D" id="3.40.50.2300">
    <property type="match status" value="2"/>
</dbReference>
<dbReference type="Pfam" id="PF13407">
    <property type="entry name" value="Peripla_BP_4"/>
    <property type="match status" value="1"/>
</dbReference>
<feature type="signal peptide" evidence="4">
    <location>
        <begin position="1"/>
        <end position="24"/>
    </location>
</feature>
<name>A0A9D1DH46_9FIRM</name>
<dbReference type="CDD" id="cd01536">
    <property type="entry name" value="PBP1_ABC_sugar_binding-like"/>
    <property type="match status" value="1"/>
</dbReference>
<keyword evidence="3 4" id="KW-0732">Signal</keyword>
<protein>
    <submittedName>
        <fullName evidence="6">Sugar ABC transporter substrate-binding protein</fullName>
    </submittedName>
</protein>
<gene>
    <name evidence="6" type="ORF">IAA53_04370</name>
</gene>
<sequence>MKKLTAIFLAVMLAATLFAGCAQQADPAETDSENTRPQIAFVTQDMQGAFWIDMMNGGSTAAVDYGADLIYKSSEASVEKQISIIENLITQDVDAIIVDPINKEAIIPVIEKCGKAGIPVVTAGNLIETDYNVSTVYNDTYDIGVITDIVCHMIDEAGKVACVVGAPGSAVSDARQAGFEEAVAEYPDVTPFVLPANWDATIAQQMVTDLLTTDPDLDAVICADAIGYQVYQAASAAGKEDLIITNLAGMSENLQGITDGMYALDLLMGGARIGYWNVATAVKLAEGAEISSVIYLPTQIIANQDLIDQMTEWGITSVPACTPEEAVGILAGYTEEFGPDVYDPANYAARQ</sequence>
<dbReference type="InterPro" id="IPR025997">
    <property type="entry name" value="SBP_2_dom"/>
</dbReference>
<evidence type="ECO:0000256" key="1">
    <source>
        <dbReference type="ARBA" id="ARBA00004196"/>
    </source>
</evidence>
<dbReference type="AlphaFoldDB" id="A0A9D1DH46"/>
<proteinExistence type="inferred from homology"/>
<evidence type="ECO:0000256" key="2">
    <source>
        <dbReference type="ARBA" id="ARBA00007639"/>
    </source>
</evidence>
<dbReference type="PANTHER" id="PTHR46847">
    <property type="entry name" value="D-ALLOSE-BINDING PERIPLASMIC PROTEIN-RELATED"/>
    <property type="match status" value="1"/>
</dbReference>
<feature type="chain" id="PRO_5038515023" evidence="4">
    <location>
        <begin position="25"/>
        <end position="351"/>
    </location>
</feature>
<feature type="domain" description="Periplasmic binding protein" evidence="5">
    <location>
        <begin position="39"/>
        <end position="288"/>
    </location>
</feature>
<dbReference type="InterPro" id="IPR028082">
    <property type="entry name" value="Peripla_BP_I"/>
</dbReference>
<evidence type="ECO:0000259" key="5">
    <source>
        <dbReference type="Pfam" id="PF13407"/>
    </source>
</evidence>
<reference evidence="6" key="2">
    <citation type="journal article" date="2021" name="PeerJ">
        <title>Extensive microbial diversity within the chicken gut microbiome revealed by metagenomics and culture.</title>
        <authorList>
            <person name="Gilroy R."/>
            <person name="Ravi A."/>
            <person name="Getino M."/>
            <person name="Pursley I."/>
            <person name="Horton D.L."/>
            <person name="Alikhan N.F."/>
            <person name="Baker D."/>
            <person name="Gharbi K."/>
            <person name="Hall N."/>
            <person name="Watson M."/>
            <person name="Adriaenssens E.M."/>
            <person name="Foster-Nyarko E."/>
            <person name="Jarju S."/>
            <person name="Secka A."/>
            <person name="Antonio M."/>
            <person name="Oren A."/>
            <person name="Chaudhuri R.R."/>
            <person name="La Ragione R."/>
            <person name="Hildebrand F."/>
            <person name="Pallen M.J."/>
        </authorList>
    </citation>
    <scope>NUCLEOTIDE SEQUENCE</scope>
    <source>
        <strain evidence="6">ChiBcec15-4380</strain>
    </source>
</reference>
<organism evidence="6 7">
    <name type="scientific">Candidatus Avoscillospira avicola</name>
    <dbReference type="NCBI Taxonomy" id="2840706"/>
    <lineage>
        <taxon>Bacteria</taxon>
        <taxon>Bacillati</taxon>
        <taxon>Bacillota</taxon>
        <taxon>Clostridia</taxon>
        <taxon>Eubacteriales</taxon>
        <taxon>Oscillospiraceae</taxon>
        <taxon>Oscillospiraceae incertae sedis</taxon>
        <taxon>Candidatus Avoscillospira</taxon>
    </lineage>
</organism>
<dbReference type="SUPFAM" id="SSF53822">
    <property type="entry name" value="Periplasmic binding protein-like I"/>
    <property type="match status" value="1"/>
</dbReference>
<comment type="caution">
    <text evidence="6">The sequence shown here is derived from an EMBL/GenBank/DDBJ whole genome shotgun (WGS) entry which is preliminary data.</text>
</comment>
<dbReference type="GO" id="GO:0030246">
    <property type="term" value="F:carbohydrate binding"/>
    <property type="evidence" value="ECO:0007669"/>
    <property type="project" value="UniProtKB-ARBA"/>
</dbReference>
<dbReference type="EMBL" id="DVHE01000036">
    <property type="protein sequence ID" value="HIR50509.1"/>
    <property type="molecule type" value="Genomic_DNA"/>
</dbReference>
<dbReference type="PANTHER" id="PTHR46847:SF4">
    <property type="entry name" value="AUTOINDUCER 2-BINDING PROTEIN LSRB"/>
    <property type="match status" value="1"/>
</dbReference>
<accession>A0A9D1DH46</accession>
<dbReference type="Proteomes" id="UP000824239">
    <property type="component" value="Unassembled WGS sequence"/>
</dbReference>
<comment type="similarity">
    <text evidence="2">Belongs to the bacterial solute-binding protein 2 family.</text>
</comment>
<evidence type="ECO:0000313" key="6">
    <source>
        <dbReference type="EMBL" id="HIR50509.1"/>
    </source>
</evidence>
<dbReference type="PROSITE" id="PS51257">
    <property type="entry name" value="PROKAR_LIPOPROTEIN"/>
    <property type="match status" value="1"/>
</dbReference>
<dbReference type="GO" id="GO:0030313">
    <property type="term" value="C:cell envelope"/>
    <property type="evidence" value="ECO:0007669"/>
    <property type="project" value="UniProtKB-SubCell"/>
</dbReference>
<reference evidence="6" key="1">
    <citation type="submission" date="2020-10" db="EMBL/GenBank/DDBJ databases">
        <authorList>
            <person name="Gilroy R."/>
        </authorList>
    </citation>
    <scope>NUCLEOTIDE SEQUENCE</scope>
    <source>
        <strain evidence="6">ChiBcec15-4380</strain>
    </source>
</reference>
<evidence type="ECO:0000313" key="7">
    <source>
        <dbReference type="Proteomes" id="UP000824239"/>
    </source>
</evidence>
<comment type="subcellular location">
    <subcellularLocation>
        <location evidence="1">Cell envelope</location>
    </subcellularLocation>
</comment>